<protein>
    <submittedName>
        <fullName evidence="2">Uncharacterized protein</fullName>
    </submittedName>
</protein>
<feature type="region of interest" description="Disordered" evidence="1">
    <location>
        <begin position="1"/>
        <end position="61"/>
    </location>
</feature>
<gene>
    <name evidence="2" type="ORF">DFH07DRAFT_779052</name>
</gene>
<feature type="compositionally biased region" description="Basic residues" evidence="1">
    <location>
        <begin position="821"/>
        <end position="830"/>
    </location>
</feature>
<feature type="compositionally biased region" description="Basic and acidic residues" evidence="1">
    <location>
        <begin position="363"/>
        <end position="380"/>
    </location>
</feature>
<feature type="compositionally biased region" description="Low complexity" evidence="1">
    <location>
        <begin position="273"/>
        <end position="289"/>
    </location>
</feature>
<feature type="compositionally biased region" description="Basic and acidic residues" evidence="1">
    <location>
        <begin position="744"/>
        <end position="753"/>
    </location>
</feature>
<proteinExistence type="predicted"/>
<evidence type="ECO:0000313" key="3">
    <source>
        <dbReference type="Proteomes" id="UP001215280"/>
    </source>
</evidence>
<feature type="compositionally biased region" description="Pro residues" evidence="1">
    <location>
        <begin position="345"/>
        <end position="361"/>
    </location>
</feature>
<feature type="region of interest" description="Disordered" evidence="1">
    <location>
        <begin position="204"/>
        <end position="389"/>
    </location>
</feature>
<sequence length="864" mass="89104">MPPRYTIQTRSKSVPKQPIPALAVTPLPASAPPATVATSGYPDRPTSDKSALSGLHFGRNTGNTYTASKVKGKFVARSPSTMSSLSTASTNTFEVLSDHGDTNTVEEQMTLDLLGLPNDAFDNSPCGDISSSAPPGDASPTKNAPLPPDPIALLARRLAHARPPTPPGTTSGAGSSASDVITVPELGCAQNEDGTLKDEKDILFYNDPDDETPLPPILRSPITTSAGPIPDSTMSPVGTGSPFLMPIASAAPTSAVGNSAPGLSPPDTTSLSTAPTTADAPGAAMLTPATDPPLAPTTTVPPAPPASPPVAPKDVLAPAPPDAPPHAPADAQLPPPTSPADIPLPTSPTPLTGAPPPPPKPSFTKDVHPLPHTACDRHWTDQPGRTIPRAFPPLPQTISLAAANQPTAGVPTAGPGTTQPVPTVQAVPPLGVQQPPVAAAQPPIQQPPVMQAAGQTPNTGAAGTAAAQFIPAAAAIALHAVPLPLFCPVPADVPGLHTPDQVTTFDNVSPTHLSKWNALTGGKLLVYEWNGKPHSLDSTTVEDLKAAIARITGTVPLVGPPVAANPNSCAAPFMYLVRGLSNAATQRLLDGHVWNVVGGQTFFAVPYDTPSPSFLFTLDGLSFTADDGVEVANLVVEVIHGDQTAQTLLALNHDAYPPTADADAMAHFAATVRVTPILLKNAGGRERVGLCPLPKLPGWYTKPAAPSSSNNASSSGNGGSGNGSGGRARGPRNNGNNQSGRNRGRNDHGEDRGPPTTRAPSEGGREFSGGLPLPPATDEGARRSQRIHNRATLPQDQARQHRNAPPVGNAPTETDLPNAPSRRRNQRPNRARAPANRVPTDEELAPAFLNRKRERQQINNPKIG</sequence>
<feature type="region of interest" description="Disordered" evidence="1">
    <location>
        <begin position="702"/>
        <end position="864"/>
    </location>
</feature>
<organism evidence="2 3">
    <name type="scientific">Mycena maculata</name>
    <dbReference type="NCBI Taxonomy" id="230809"/>
    <lineage>
        <taxon>Eukaryota</taxon>
        <taxon>Fungi</taxon>
        <taxon>Dikarya</taxon>
        <taxon>Basidiomycota</taxon>
        <taxon>Agaricomycotina</taxon>
        <taxon>Agaricomycetes</taxon>
        <taxon>Agaricomycetidae</taxon>
        <taxon>Agaricales</taxon>
        <taxon>Marasmiineae</taxon>
        <taxon>Mycenaceae</taxon>
        <taxon>Mycena</taxon>
    </lineage>
</organism>
<comment type="caution">
    <text evidence="2">The sequence shown here is derived from an EMBL/GenBank/DDBJ whole genome shotgun (WGS) entry which is preliminary data.</text>
</comment>
<feature type="compositionally biased region" description="Polar residues" evidence="1">
    <location>
        <begin position="1"/>
        <end position="14"/>
    </location>
</feature>
<feature type="region of interest" description="Disordered" evidence="1">
    <location>
        <begin position="122"/>
        <end position="149"/>
    </location>
</feature>
<dbReference type="EMBL" id="JARJLG010000138">
    <property type="protein sequence ID" value="KAJ7738231.1"/>
    <property type="molecule type" value="Genomic_DNA"/>
</dbReference>
<dbReference type="Proteomes" id="UP001215280">
    <property type="component" value="Unassembled WGS sequence"/>
</dbReference>
<keyword evidence="3" id="KW-1185">Reference proteome</keyword>
<feature type="compositionally biased region" description="Low complexity" evidence="1">
    <location>
        <begin position="731"/>
        <end position="741"/>
    </location>
</feature>
<reference evidence="2" key="1">
    <citation type="submission" date="2023-03" db="EMBL/GenBank/DDBJ databases">
        <title>Massive genome expansion in bonnet fungi (Mycena s.s.) driven by repeated elements and novel gene families across ecological guilds.</title>
        <authorList>
            <consortium name="Lawrence Berkeley National Laboratory"/>
            <person name="Harder C.B."/>
            <person name="Miyauchi S."/>
            <person name="Viragh M."/>
            <person name="Kuo A."/>
            <person name="Thoen E."/>
            <person name="Andreopoulos B."/>
            <person name="Lu D."/>
            <person name="Skrede I."/>
            <person name="Drula E."/>
            <person name="Henrissat B."/>
            <person name="Morin E."/>
            <person name="Kohler A."/>
            <person name="Barry K."/>
            <person name="LaButti K."/>
            <person name="Morin E."/>
            <person name="Salamov A."/>
            <person name="Lipzen A."/>
            <person name="Mereny Z."/>
            <person name="Hegedus B."/>
            <person name="Baldrian P."/>
            <person name="Stursova M."/>
            <person name="Weitz H."/>
            <person name="Taylor A."/>
            <person name="Grigoriev I.V."/>
            <person name="Nagy L.G."/>
            <person name="Martin F."/>
            <person name="Kauserud H."/>
        </authorList>
    </citation>
    <scope>NUCLEOTIDE SEQUENCE</scope>
    <source>
        <strain evidence="2">CBHHK188m</strain>
    </source>
</reference>
<accession>A0AAD7MYV1</accession>
<evidence type="ECO:0000313" key="2">
    <source>
        <dbReference type="EMBL" id="KAJ7738231.1"/>
    </source>
</evidence>
<feature type="compositionally biased region" description="Low complexity" evidence="1">
    <location>
        <begin position="703"/>
        <end position="715"/>
    </location>
</feature>
<feature type="compositionally biased region" description="Low complexity" evidence="1">
    <location>
        <begin position="20"/>
        <end position="39"/>
    </location>
</feature>
<dbReference type="AlphaFoldDB" id="A0AAD7MYV1"/>
<name>A0AAD7MYV1_9AGAR</name>
<feature type="compositionally biased region" description="Pro residues" evidence="1">
    <location>
        <begin position="318"/>
        <end position="338"/>
    </location>
</feature>
<evidence type="ECO:0000256" key="1">
    <source>
        <dbReference type="SAM" id="MobiDB-lite"/>
    </source>
</evidence>
<feature type="compositionally biased region" description="Polar residues" evidence="1">
    <location>
        <begin position="221"/>
        <end position="238"/>
    </location>
</feature>
<feature type="compositionally biased region" description="Gly residues" evidence="1">
    <location>
        <begin position="716"/>
        <end position="728"/>
    </location>
</feature>
<feature type="compositionally biased region" description="Pro residues" evidence="1">
    <location>
        <begin position="290"/>
        <end position="311"/>
    </location>
</feature>